<dbReference type="EMBL" id="QCXQ01000001">
    <property type="protein sequence ID" value="PWG01095.1"/>
    <property type="molecule type" value="Genomic_DNA"/>
</dbReference>
<gene>
    <name evidence="1" type="ORF">DCM90_02665</name>
</gene>
<dbReference type="RefSeq" id="WP_109249808.1">
    <property type="nucleotide sequence ID" value="NZ_QCXQ01000001.1"/>
</dbReference>
<dbReference type="AlphaFoldDB" id="A0A2V1N5T0"/>
<proteinExistence type="predicted"/>
<protein>
    <submittedName>
        <fullName evidence="1">Uncharacterized protein</fullName>
    </submittedName>
</protein>
<dbReference type="Proteomes" id="UP000245080">
    <property type="component" value="Unassembled WGS sequence"/>
</dbReference>
<dbReference type="OrthoDB" id="2324248at2"/>
<accession>A0A2V1N5T0</accession>
<keyword evidence="2" id="KW-1185">Reference proteome</keyword>
<evidence type="ECO:0000313" key="1">
    <source>
        <dbReference type="EMBL" id="PWG01095.1"/>
    </source>
</evidence>
<evidence type="ECO:0000313" key="2">
    <source>
        <dbReference type="Proteomes" id="UP000245080"/>
    </source>
</evidence>
<organism evidence="1 2">
    <name type="scientific">Levilactobacillus bambusae</name>
    <dbReference type="NCBI Taxonomy" id="2024736"/>
    <lineage>
        <taxon>Bacteria</taxon>
        <taxon>Bacillati</taxon>
        <taxon>Bacillota</taxon>
        <taxon>Bacilli</taxon>
        <taxon>Lactobacillales</taxon>
        <taxon>Lactobacillaceae</taxon>
        <taxon>Levilactobacillus</taxon>
    </lineage>
</organism>
<name>A0A2V1N5T0_9LACO</name>
<sequence>MLQIKVVGDIRQGPFQPSLTGNPIVDEGLLRHFCQKLAKQVSVPVVVSHDFDPTASSPDIFIIDDQILNQWTENHPHQLTVIPIPHNELLHGVVQPTINRLLDGTELSSPTN</sequence>
<comment type="caution">
    <text evidence="1">The sequence shown here is derived from an EMBL/GenBank/DDBJ whole genome shotgun (WGS) entry which is preliminary data.</text>
</comment>
<reference evidence="1 2" key="1">
    <citation type="journal article" date="2018" name="Int. J. Syst. Evol. Microbiol.">
        <title>Lactobacillus bambusae sp. nov., isolated from a traditional fermented Ma-bamboo shoots of Taiwan.</title>
        <authorList>
            <person name="Wang L.-T."/>
        </authorList>
    </citation>
    <scope>NUCLEOTIDE SEQUENCE [LARGE SCALE GENOMIC DNA]</scope>
    <source>
        <strain evidence="1 2">BS-W1</strain>
    </source>
</reference>